<dbReference type="EMBL" id="JABBWK010000015">
    <property type="protein sequence ID" value="KAG1902828.1"/>
    <property type="molecule type" value="Genomic_DNA"/>
</dbReference>
<protein>
    <submittedName>
        <fullName evidence="4">Uncharacterized protein</fullName>
    </submittedName>
</protein>
<evidence type="ECO:0000313" key="4">
    <source>
        <dbReference type="EMBL" id="KAG1902828.1"/>
    </source>
</evidence>
<keyword evidence="5" id="KW-1185">Reference proteome</keyword>
<reference evidence="4" key="1">
    <citation type="journal article" date="2020" name="New Phytol.">
        <title>Comparative genomics reveals dynamic genome evolution in host specialist ectomycorrhizal fungi.</title>
        <authorList>
            <person name="Lofgren L.A."/>
            <person name="Nguyen N.H."/>
            <person name="Vilgalys R."/>
            <person name="Ruytinx J."/>
            <person name="Liao H.L."/>
            <person name="Branco S."/>
            <person name="Kuo A."/>
            <person name="LaButti K."/>
            <person name="Lipzen A."/>
            <person name="Andreopoulos W."/>
            <person name="Pangilinan J."/>
            <person name="Riley R."/>
            <person name="Hundley H."/>
            <person name="Na H."/>
            <person name="Barry K."/>
            <person name="Grigoriev I.V."/>
            <person name="Stajich J.E."/>
            <person name="Kennedy P.G."/>
        </authorList>
    </citation>
    <scope>NUCLEOTIDE SEQUENCE</scope>
    <source>
        <strain evidence="4">FC203</strain>
    </source>
</reference>
<feature type="region of interest" description="Disordered" evidence="1">
    <location>
        <begin position="112"/>
        <end position="188"/>
    </location>
</feature>
<evidence type="ECO:0000256" key="3">
    <source>
        <dbReference type="SAM" id="SignalP"/>
    </source>
</evidence>
<keyword evidence="2" id="KW-1133">Transmembrane helix</keyword>
<name>A0AAD4EAQ9_9AGAM</name>
<comment type="caution">
    <text evidence="4">The sequence shown here is derived from an EMBL/GenBank/DDBJ whole genome shotgun (WGS) entry which is preliminary data.</text>
</comment>
<dbReference type="GeneID" id="64655473"/>
<evidence type="ECO:0000256" key="2">
    <source>
        <dbReference type="SAM" id="Phobius"/>
    </source>
</evidence>
<evidence type="ECO:0000313" key="5">
    <source>
        <dbReference type="Proteomes" id="UP001195769"/>
    </source>
</evidence>
<dbReference type="RefSeq" id="XP_041228403.1">
    <property type="nucleotide sequence ID" value="XM_041361175.1"/>
</dbReference>
<keyword evidence="3" id="KW-0732">Signal</keyword>
<feature type="signal peptide" evidence="3">
    <location>
        <begin position="1"/>
        <end position="20"/>
    </location>
</feature>
<dbReference type="Proteomes" id="UP001195769">
    <property type="component" value="Unassembled WGS sequence"/>
</dbReference>
<proteinExistence type="predicted"/>
<feature type="chain" id="PRO_5042084247" evidence="3">
    <location>
        <begin position="21"/>
        <end position="216"/>
    </location>
</feature>
<dbReference type="AlphaFoldDB" id="A0AAD4EAQ9"/>
<keyword evidence="2" id="KW-0812">Transmembrane</keyword>
<feature type="transmembrane region" description="Helical" evidence="2">
    <location>
        <begin position="189"/>
        <end position="213"/>
    </location>
</feature>
<accession>A0AAD4EAQ9</accession>
<gene>
    <name evidence="4" type="ORF">F5891DRAFT_1021356</name>
</gene>
<keyword evidence="2" id="KW-0472">Membrane</keyword>
<organism evidence="4 5">
    <name type="scientific">Suillus fuscotomentosus</name>
    <dbReference type="NCBI Taxonomy" id="1912939"/>
    <lineage>
        <taxon>Eukaryota</taxon>
        <taxon>Fungi</taxon>
        <taxon>Dikarya</taxon>
        <taxon>Basidiomycota</taxon>
        <taxon>Agaricomycotina</taxon>
        <taxon>Agaricomycetes</taxon>
        <taxon>Agaricomycetidae</taxon>
        <taxon>Boletales</taxon>
        <taxon>Suillineae</taxon>
        <taxon>Suillaceae</taxon>
        <taxon>Suillus</taxon>
    </lineage>
</organism>
<sequence length="216" mass="22062">MRASAACLVVLSVATTFVSSHPSTESYLTRSFRVLSSPSYKRQSSTVPPQCTSICDPVNDEVNDGCPMTTCCTQSFETSYYDCLLCAQSDLDGLYVSCSDYGYSLQELTLPGQNPSRTLLTSSSTRTSTDGGTSPSPTSVSSPTSLSVPTSIQTTTILSSSTSLGSSGTSTSGNGTATSSASEPTTSSAALGLSTGGSGILALFATAVGLIVLRNS</sequence>
<evidence type="ECO:0000256" key="1">
    <source>
        <dbReference type="SAM" id="MobiDB-lite"/>
    </source>
</evidence>
<feature type="compositionally biased region" description="Low complexity" evidence="1">
    <location>
        <begin position="115"/>
        <end position="188"/>
    </location>
</feature>